<evidence type="ECO:0000256" key="1">
    <source>
        <dbReference type="SAM" id="SignalP"/>
    </source>
</evidence>
<dbReference type="OrthoDB" id="5166556at2"/>
<organism evidence="2 3">
    <name type="scientific">Pedobacter miscanthi</name>
    <dbReference type="NCBI Taxonomy" id="2259170"/>
    <lineage>
        <taxon>Bacteria</taxon>
        <taxon>Pseudomonadati</taxon>
        <taxon>Bacteroidota</taxon>
        <taxon>Sphingobacteriia</taxon>
        <taxon>Sphingobacteriales</taxon>
        <taxon>Sphingobacteriaceae</taxon>
        <taxon>Pedobacter</taxon>
    </lineage>
</organism>
<dbReference type="AlphaFoldDB" id="A0A366KNW3"/>
<evidence type="ECO:0008006" key="4">
    <source>
        <dbReference type="Google" id="ProtNLM"/>
    </source>
</evidence>
<dbReference type="EMBL" id="QNQU01000036">
    <property type="protein sequence ID" value="RBQ02472.1"/>
    <property type="molecule type" value="Genomic_DNA"/>
</dbReference>
<protein>
    <recommendedName>
        <fullName evidence="4">Aspartyl protease</fullName>
    </recommendedName>
</protein>
<dbReference type="Proteomes" id="UP000252081">
    <property type="component" value="Unassembled WGS sequence"/>
</dbReference>
<feature type="chain" id="PRO_5016933955" description="Aspartyl protease" evidence="1">
    <location>
        <begin position="19"/>
        <end position="387"/>
    </location>
</feature>
<gene>
    <name evidence="2" type="ORF">DRW42_26420</name>
</gene>
<reference evidence="2 3" key="1">
    <citation type="submission" date="2018-07" db="EMBL/GenBank/DDBJ databases">
        <title>A draft genome of a endophytic bacteria, a new species of Pedobacter.</title>
        <authorList>
            <person name="Zhang Z.D."/>
            <person name="Chen Z.J."/>
        </authorList>
    </citation>
    <scope>NUCLEOTIDE SEQUENCE [LARGE SCALE GENOMIC DNA]</scope>
    <source>
        <strain evidence="2 3">RS10</strain>
    </source>
</reference>
<keyword evidence="3" id="KW-1185">Reference proteome</keyword>
<keyword evidence="1" id="KW-0732">Signal</keyword>
<accession>A0A366KNW3</accession>
<evidence type="ECO:0000313" key="3">
    <source>
        <dbReference type="Proteomes" id="UP000252081"/>
    </source>
</evidence>
<dbReference type="SUPFAM" id="SSF50630">
    <property type="entry name" value="Acid proteases"/>
    <property type="match status" value="1"/>
</dbReference>
<comment type="caution">
    <text evidence="2">The sequence shown here is derived from an EMBL/GenBank/DDBJ whole genome shotgun (WGS) entry which is preliminary data.</text>
</comment>
<proteinExistence type="predicted"/>
<dbReference type="InterPro" id="IPR021109">
    <property type="entry name" value="Peptidase_aspartic_dom_sf"/>
</dbReference>
<evidence type="ECO:0000313" key="2">
    <source>
        <dbReference type="EMBL" id="RBQ02472.1"/>
    </source>
</evidence>
<feature type="signal peptide" evidence="1">
    <location>
        <begin position="1"/>
        <end position="18"/>
    </location>
</feature>
<dbReference type="RefSeq" id="WP_113951867.1">
    <property type="nucleotide sequence ID" value="NZ_QNQU01000036.1"/>
</dbReference>
<dbReference type="Gene3D" id="2.40.70.10">
    <property type="entry name" value="Acid Proteases"/>
    <property type="match status" value="1"/>
</dbReference>
<sequence>MKQLLILTLTFLSITCFAQEQLPIIKANSKTAKILEENGLVKSWTIDPKTNPDVFTTSKLVKAKTVKFKTDIDSIILTIKPGEKKDFIVLLNGKDSCLTRIASPEIKNYSKTKPEIHDSIPLIINSESTIYVKSVLSKTDTLNLNFDSGTTELVITNNVLKNKVKSDPKLYNTYYNLNIGNSDYKTKVYPAELTGVGTDGRFGWDLFDGKIVELNYDKNVMVVHSVLPKYVGRDKSFTKLNIKYLSSLFLVESTIEQGNTKNTDWFLFDTGYHRTAMLDNDLLKTGNFPTDKMEVIKKVIMHGAAGNEIPVVTSKLQTLKIGKYDLKDVPVQLITGNKPLRGANIHILGNEVLKRFNTFLDFQNNVIYLKPNHFYNDDYVEQKKSGA</sequence>
<name>A0A366KNW3_9SPHI</name>